<reference evidence="2 3" key="1">
    <citation type="submission" date="2018-10" db="EMBL/GenBank/DDBJ databases">
        <title>Pseudomonas zhaodongensis NEAU-ST5-21(T) genome.</title>
        <authorList>
            <person name="Peng J."/>
            <person name="Liu Z.-P."/>
        </authorList>
    </citation>
    <scope>NUCLEOTIDE SEQUENCE [LARGE SCALE GENOMIC DNA]</scope>
    <source>
        <strain evidence="2 3">NEAU-ST5-21</strain>
    </source>
</reference>
<dbReference type="SUPFAM" id="SSF53850">
    <property type="entry name" value="Periplasmic binding protein-like II"/>
    <property type="match status" value="1"/>
</dbReference>
<dbReference type="RefSeq" id="WP_122167355.1">
    <property type="nucleotide sequence ID" value="NZ_JAMOIB010000006.1"/>
</dbReference>
<name>A0A3M2HGU8_9GAMM</name>
<comment type="caution">
    <text evidence="2">The sequence shown here is derived from an EMBL/GenBank/DDBJ whole genome shotgun (WGS) entry which is preliminary data.</text>
</comment>
<dbReference type="Proteomes" id="UP000269774">
    <property type="component" value="Unassembled WGS sequence"/>
</dbReference>
<accession>A0A3M2HGU8</accession>
<dbReference type="AlphaFoldDB" id="A0A3M2HGU8"/>
<dbReference type="EMBL" id="RFFM01000004">
    <property type="protein sequence ID" value="RMH88951.1"/>
    <property type="molecule type" value="Genomic_DNA"/>
</dbReference>
<organism evidence="2 3">
    <name type="scientific">Stutzerimonas zhaodongensis</name>
    <dbReference type="NCBI Taxonomy" id="1176257"/>
    <lineage>
        <taxon>Bacteria</taxon>
        <taxon>Pseudomonadati</taxon>
        <taxon>Pseudomonadota</taxon>
        <taxon>Gammaproteobacteria</taxon>
        <taxon>Pseudomonadales</taxon>
        <taxon>Pseudomonadaceae</taxon>
        <taxon>Stutzerimonas</taxon>
    </lineage>
</organism>
<dbReference type="OrthoDB" id="8587856at2"/>
<feature type="chain" id="PRO_5018254452" evidence="1">
    <location>
        <begin position="22"/>
        <end position="242"/>
    </location>
</feature>
<dbReference type="PANTHER" id="PTHR38834">
    <property type="entry name" value="PERIPLASMIC SUBSTRATE BINDING PROTEIN FAMILY 3"/>
    <property type="match status" value="1"/>
</dbReference>
<sequence length="242" mass="27359">MMRPIFWIAFSLAMLDAVAQAGPVRVVTEETAYSYLKDGKVSGPATEVVDATLKRAGLGDYQIGMYPWARAYDMALQDPGVLVYLIARTSEREALFRWVGEILRIDYHFYKLRERDDIQVPDLNAAKAYRVGVLRDDVRHQYLQSNGFEKIVVTAHNSDNFKRLLHGQVDLVPMPERDMIALCEEAGLDPGEVQRVFTPNTSTQLYMAYSRQTDDDIVLRTQAAFEQLQADGTVADLMAGHH</sequence>
<dbReference type="PANTHER" id="PTHR38834:SF3">
    <property type="entry name" value="SOLUTE-BINDING PROTEIN FAMILY 3_N-TERMINAL DOMAIN-CONTAINING PROTEIN"/>
    <property type="match status" value="1"/>
</dbReference>
<evidence type="ECO:0000256" key="1">
    <source>
        <dbReference type="SAM" id="SignalP"/>
    </source>
</evidence>
<keyword evidence="3" id="KW-1185">Reference proteome</keyword>
<evidence type="ECO:0000313" key="2">
    <source>
        <dbReference type="EMBL" id="RMH88951.1"/>
    </source>
</evidence>
<proteinExistence type="predicted"/>
<keyword evidence="1" id="KW-0732">Signal</keyword>
<feature type="signal peptide" evidence="1">
    <location>
        <begin position="1"/>
        <end position="21"/>
    </location>
</feature>
<protein>
    <submittedName>
        <fullName evidence="2">ABC transporter substrate-binding protein</fullName>
    </submittedName>
</protein>
<evidence type="ECO:0000313" key="3">
    <source>
        <dbReference type="Proteomes" id="UP000269774"/>
    </source>
</evidence>
<gene>
    <name evidence="2" type="ORF">EA797_17120</name>
</gene>
<dbReference type="Gene3D" id="3.40.190.10">
    <property type="entry name" value="Periplasmic binding protein-like II"/>
    <property type="match status" value="2"/>
</dbReference>